<name>A0A368BLA9_9GAMM</name>
<dbReference type="AlphaFoldDB" id="A0A368BLA9"/>
<dbReference type="NCBIfam" id="TIGR00005">
    <property type="entry name" value="rluA_subfam"/>
    <property type="match status" value="1"/>
</dbReference>
<feature type="active site" evidence="7">
    <location>
        <position position="139"/>
    </location>
</feature>
<evidence type="ECO:0000256" key="8">
    <source>
        <dbReference type="PROSITE-ProRule" id="PRU00182"/>
    </source>
</evidence>
<sequence length="295" mass="33698">MNKIKFLIVSKENEGRRLDNILFGLFRKIPKSKIYSSIRKAKIKVNDRKSKPEYKVNIDDKISYPTFVQQANINESPNLQQHQERIRSAIIYESDKYVVINKPPNYAVHGGSGLNFGVIEIIRSLYPYSDSFNLAHRIDKLTSGCLIVAKKMSALREIHKQFRERSVKKVYECIVKGCWPQSLKKIESKLETVKIKEDRRTQASNNGKLSLTKFTILESSQEYTHLLALPKTGRTHQIRAHCANAGYPIIGDPKYGEGSKNTRLMLHAKEIHFTDDGKLIKAIAKTSSAFGEDIF</sequence>
<dbReference type="CDD" id="cd00165">
    <property type="entry name" value="S4"/>
    <property type="match status" value="1"/>
</dbReference>
<dbReference type="CDD" id="cd02869">
    <property type="entry name" value="PseudoU_synth_RluA_like"/>
    <property type="match status" value="1"/>
</dbReference>
<comment type="caution">
    <text evidence="11">The sequence shown here is derived from an EMBL/GenBank/DDBJ whole genome shotgun (WGS) entry which is preliminary data.</text>
</comment>
<dbReference type="SUPFAM" id="SSF55120">
    <property type="entry name" value="Pseudouridine synthase"/>
    <property type="match status" value="1"/>
</dbReference>
<keyword evidence="6 9" id="KW-0413">Isomerase</keyword>
<dbReference type="InterPro" id="IPR002942">
    <property type="entry name" value="S4_RNA-bd"/>
</dbReference>
<dbReference type="EMBL" id="QOPD01000005">
    <property type="protein sequence ID" value="RCL38080.1"/>
    <property type="molecule type" value="Genomic_DNA"/>
</dbReference>
<evidence type="ECO:0000256" key="4">
    <source>
        <dbReference type="ARBA" id="ARBA00022552"/>
    </source>
</evidence>
<keyword evidence="5 8" id="KW-0694">RNA-binding</keyword>
<reference evidence="11 12" key="1">
    <citation type="journal article" date="2018" name="Microbiome">
        <title>Fine metagenomic profile of the Mediterranean stratified and mixed water columns revealed by assembly and recruitment.</title>
        <authorList>
            <person name="Haro-Moreno J.M."/>
            <person name="Lopez-Perez M."/>
            <person name="De La Torre J.R."/>
            <person name="Picazo A."/>
            <person name="Camacho A."/>
            <person name="Rodriguez-Valera F."/>
        </authorList>
    </citation>
    <scope>NUCLEOTIDE SEQUENCE [LARGE SCALE GENOMIC DNA]</scope>
    <source>
        <strain evidence="11">MED-G83</strain>
    </source>
</reference>
<evidence type="ECO:0000256" key="9">
    <source>
        <dbReference type="RuleBase" id="RU362028"/>
    </source>
</evidence>
<dbReference type="InterPro" id="IPR050188">
    <property type="entry name" value="RluA_PseudoU_synthase"/>
</dbReference>
<dbReference type="PANTHER" id="PTHR21600">
    <property type="entry name" value="MITOCHONDRIAL RNA PSEUDOURIDINE SYNTHASE"/>
    <property type="match status" value="1"/>
</dbReference>
<dbReference type="InterPro" id="IPR006225">
    <property type="entry name" value="PsdUridine_synth_RluC/D"/>
</dbReference>
<evidence type="ECO:0000256" key="5">
    <source>
        <dbReference type="ARBA" id="ARBA00022884"/>
    </source>
</evidence>
<dbReference type="Pfam" id="PF00849">
    <property type="entry name" value="PseudoU_synth_2"/>
    <property type="match status" value="1"/>
</dbReference>
<dbReference type="InterPro" id="IPR006145">
    <property type="entry name" value="PsdUridine_synth_RsuA/RluA"/>
</dbReference>
<feature type="domain" description="RNA-binding S4" evidence="10">
    <location>
        <begin position="16"/>
        <end position="73"/>
    </location>
</feature>
<dbReference type="Proteomes" id="UP000252147">
    <property type="component" value="Unassembled WGS sequence"/>
</dbReference>
<dbReference type="GO" id="GO:0160141">
    <property type="term" value="F:23S rRNA pseudouridine(955/2504/2580) synthase activity"/>
    <property type="evidence" value="ECO:0007669"/>
    <property type="project" value="UniProtKB-EC"/>
</dbReference>
<dbReference type="EC" id="5.4.99.-" evidence="9"/>
<evidence type="ECO:0000256" key="1">
    <source>
        <dbReference type="ARBA" id="ARBA00000381"/>
    </source>
</evidence>
<dbReference type="GO" id="GO:0003723">
    <property type="term" value="F:RNA binding"/>
    <property type="evidence" value="ECO:0007669"/>
    <property type="project" value="UniProtKB-KW"/>
</dbReference>
<evidence type="ECO:0000259" key="10">
    <source>
        <dbReference type="SMART" id="SM00363"/>
    </source>
</evidence>
<evidence type="ECO:0000256" key="7">
    <source>
        <dbReference type="PIRSR" id="PIRSR606225-1"/>
    </source>
</evidence>
<proteinExistence type="inferred from homology"/>
<dbReference type="SUPFAM" id="SSF55174">
    <property type="entry name" value="Alpha-L RNA-binding motif"/>
    <property type="match status" value="1"/>
</dbReference>
<evidence type="ECO:0000256" key="2">
    <source>
        <dbReference type="ARBA" id="ARBA00002876"/>
    </source>
</evidence>
<comment type="similarity">
    <text evidence="3 9">Belongs to the pseudouridine synthase RluA family.</text>
</comment>
<comment type="catalytic activity">
    <reaction evidence="1">
        <text>uridine(955/2504/2580) in 23S rRNA = pseudouridine(955/2504/2580) in 23S rRNA</text>
        <dbReference type="Rhea" id="RHEA:42528"/>
        <dbReference type="Rhea" id="RHEA-COMP:10099"/>
        <dbReference type="Rhea" id="RHEA-COMP:10100"/>
        <dbReference type="ChEBI" id="CHEBI:65314"/>
        <dbReference type="ChEBI" id="CHEBI:65315"/>
        <dbReference type="EC" id="5.4.99.24"/>
    </reaction>
</comment>
<dbReference type="Gene3D" id="3.10.290.10">
    <property type="entry name" value="RNA-binding S4 domain"/>
    <property type="match status" value="1"/>
</dbReference>
<dbReference type="SMART" id="SM00363">
    <property type="entry name" value="S4"/>
    <property type="match status" value="1"/>
</dbReference>
<gene>
    <name evidence="11" type="ORF">DBW97_03335</name>
</gene>
<evidence type="ECO:0000313" key="12">
    <source>
        <dbReference type="Proteomes" id="UP000252147"/>
    </source>
</evidence>
<dbReference type="PROSITE" id="PS50889">
    <property type="entry name" value="S4"/>
    <property type="match status" value="1"/>
</dbReference>
<organism evidence="11 12">
    <name type="scientific">SAR86 cluster bacterium</name>
    <dbReference type="NCBI Taxonomy" id="2030880"/>
    <lineage>
        <taxon>Bacteria</taxon>
        <taxon>Pseudomonadati</taxon>
        <taxon>Pseudomonadota</taxon>
        <taxon>Gammaproteobacteria</taxon>
        <taxon>SAR86 cluster</taxon>
    </lineage>
</organism>
<accession>A0A368BLA9</accession>
<keyword evidence="4" id="KW-0698">rRNA processing</keyword>
<dbReference type="InterPro" id="IPR036986">
    <property type="entry name" value="S4_RNA-bd_sf"/>
</dbReference>
<dbReference type="GO" id="GO:0000455">
    <property type="term" value="P:enzyme-directed rRNA pseudouridine synthesis"/>
    <property type="evidence" value="ECO:0007669"/>
    <property type="project" value="TreeGrafter"/>
</dbReference>
<dbReference type="PROSITE" id="PS01129">
    <property type="entry name" value="PSI_RLU"/>
    <property type="match status" value="1"/>
</dbReference>
<dbReference type="Gene3D" id="3.30.2350.10">
    <property type="entry name" value="Pseudouridine synthase"/>
    <property type="match status" value="1"/>
</dbReference>
<evidence type="ECO:0000256" key="6">
    <source>
        <dbReference type="ARBA" id="ARBA00023235"/>
    </source>
</evidence>
<protein>
    <recommendedName>
        <fullName evidence="9">Pseudouridine synthase</fullName>
        <ecNumber evidence="9">5.4.99.-</ecNumber>
    </recommendedName>
</protein>
<comment type="function">
    <text evidence="2">Responsible for synthesis of pseudouridine from uracil at positions 955, 2504 and 2580 in 23S ribosomal RNA.</text>
</comment>
<dbReference type="InterPro" id="IPR006224">
    <property type="entry name" value="PsdUridine_synth_RluA-like_CS"/>
</dbReference>
<dbReference type="PANTHER" id="PTHR21600:SF92">
    <property type="entry name" value="RIBOSOMAL LARGE SUBUNIT PSEUDOURIDINE SYNTHASE C"/>
    <property type="match status" value="1"/>
</dbReference>
<dbReference type="InterPro" id="IPR020103">
    <property type="entry name" value="PsdUridine_synth_cat_dom_sf"/>
</dbReference>
<evidence type="ECO:0000256" key="3">
    <source>
        <dbReference type="ARBA" id="ARBA00010876"/>
    </source>
</evidence>
<evidence type="ECO:0000313" key="11">
    <source>
        <dbReference type="EMBL" id="RCL38080.1"/>
    </source>
</evidence>
<comment type="catalytic activity">
    <reaction evidence="9">
        <text>a uridine in RNA = a pseudouridine in RNA</text>
        <dbReference type="Rhea" id="RHEA:48348"/>
        <dbReference type="Rhea" id="RHEA-COMP:12068"/>
        <dbReference type="Rhea" id="RHEA-COMP:12069"/>
        <dbReference type="ChEBI" id="CHEBI:65314"/>
        <dbReference type="ChEBI" id="CHEBI:65315"/>
    </reaction>
</comment>